<evidence type="ECO:0000313" key="4">
    <source>
        <dbReference type="Proteomes" id="UP000070136"/>
    </source>
</evidence>
<organism evidence="3 4">
    <name type="scientific">Streptococcus mitis</name>
    <dbReference type="NCBI Taxonomy" id="28037"/>
    <lineage>
        <taxon>Bacteria</taxon>
        <taxon>Bacillati</taxon>
        <taxon>Bacillota</taxon>
        <taxon>Bacilli</taxon>
        <taxon>Lactobacillales</taxon>
        <taxon>Streptococcaceae</taxon>
        <taxon>Streptococcus</taxon>
        <taxon>Streptococcus mitis group</taxon>
    </lineage>
</organism>
<dbReference type="PATRIC" id="fig|28037.234.peg.2154"/>
<feature type="domain" description="THIF-type NAD/FAD binding fold" evidence="2">
    <location>
        <begin position="6"/>
        <end position="236"/>
    </location>
</feature>
<dbReference type="Gene3D" id="3.40.50.720">
    <property type="entry name" value="NAD(P)-binding Rossmann-like Domain"/>
    <property type="match status" value="1"/>
</dbReference>
<dbReference type="GO" id="GO:0008641">
    <property type="term" value="F:ubiquitin-like modifier activating enzyme activity"/>
    <property type="evidence" value="ECO:0007669"/>
    <property type="project" value="InterPro"/>
</dbReference>
<dbReference type="GO" id="GO:0016779">
    <property type="term" value="F:nucleotidyltransferase activity"/>
    <property type="evidence" value="ECO:0007669"/>
    <property type="project" value="UniProtKB-KW"/>
</dbReference>
<dbReference type="GO" id="GO:0005737">
    <property type="term" value="C:cytoplasm"/>
    <property type="evidence" value="ECO:0007669"/>
    <property type="project" value="TreeGrafter"/>
</dbReference>
<reference evidence="3 4" key="1">
    <citation type="submission" date="2016-01" db="EMBL/GenBank/DDBJ databases">
        <title>Highly variable Streptococcus oralis are common among viridans streptococci isolated from primates.</title>
        <authorList>
            <person name="Denapaite D."/>
            <person name="Rieger M."/>
            <person name="Koendgen S."/>
            <person name="Brueckner R."/>
            <person name="Ochigava I."/>
            <person name="Kappeler P."/>
            <person name="Maetz-Rensing K."/>
            <person name="Leendertz F."/>
            <person name="Hakenbeck R."/>
        </authorList>
    </citation>
    <scope>NUCLEOTIDE SEQUENCE [LARGE SCALE GENOMIC DNA]</scope>
    <source>
        <strain evidence="3 4">DD28</strain>
    </source>
</reference>
<dbReference type="InterPro" id="IPR045886">
    <property type="entry name" value="ThiF/MoeB/HesA"/>
</dbReference>
<evidence type="ECO:0000313" key="3">
    <source>
        <dbReference type="EMBL" id="KXT96617.1"/>
    </source>
</evidence>
<evidence type="ECO:0000256" key="1">
    <source>
        <dbReference type="ARBA" id="ARBA00009919"/>
    </source>
</evidence>
<dbReference type="GO" id="GO:0004792">
    <property type="term" value="F:thiosulfate-cyanide sulfurtransferase activity"/>
    <property type="evidence" value="ECO:0007669"/>
    <property type="project" value="TreeGrafter"/>
</dbReference>
<dbReference type="SUPFAM" id="SSF69572">
    <property type="entry name" value="Activating enzymes of the ubiquitin-like proteins"/>
    <property type="match status" value="1"/>
</dbReference>
<accession>A0A139Q243</accession>
<comment type="similarity">
    <text evidence="1">Belongs to the HesA/MoeB/ThiF family.</text>
</comment>
<comment type="caution">
    <text evidence="3">The sequence shown here is derived from an EMBL/GenBank/DDBJ whole genome shotgun (WGS) entry which is preliminary data.</text>
</comment>
<dbReference type="PANTHER" id="PTHR10953:SF102">
    <property type="entry name" value="ADENYLYLTRANSFERASE AND SULFURTRANSFERASE MOCS3"/>
    <property type="match status" value="1"/>
</dbReference>
<name>A0A139Q243_STRMT</name>
<dbReference type="InterPro" id="IPR000594">
    <property type="entry name" value="ThiF_NAD_FAD-bd"/>
</dbReference>
<dbReference type="Pfam" id="PF00899">
    <property type="entry name" value="ThiF"/>
    <property type="match status" value="1"/>
</dbReference>
<proteinExistence type="inferred from homology"/>
<dbReference type="AlphaFoldDB" id="A0A139Q243"/>
<protein>
    <submittedName>
        <fullName evidence="3">Sulfur carrier protein adenylyltransferase ThiF</fullName>
    </submittedName>
</protein>
<dbReference type="InterPro" id="IPR035985">
    <property type="entry name" value="Ubiquitin-activating_enz"/>
</dbReference>
<sequence length="242" mass="27208">MSTTRYRRQILIEQIGEEGQLELTNSKIAVVGAGGLGSPILYYLTAAGVGHIKIVDFDIFDVSNLNRQILHNETRLGMSKARSAFLTLSRLNSEIEVDYYENKITIESAEEIFKDCDLIIDAVDNIATRLVLNQHSIKHGVPVLFGAVESFEGYLYMFDPNNKDLPCYECLFPNSSNCEKREIPIVGSTAGVIGTWQASEALKYLVGYNYKNYFLKIDLLGNTIEKINFLRRNDCKACSERG</sequence>
<dbReference type="FunFam" id="3.40.50.720:FF:000080">
    <property type="entry name" value="Thiazole biosynthesis adenylyltransferase ThiF"/>
    <property type="match status" value="1"/>
</dbReference>
<gene>
    <name evidence="3" type="ORF">SMIDD28_02064</name>
</gene>
<evidence type="ECO:0000259" key="2">
    <source>
        <dbReference type="Pfam" id="PF00899"/>
    </source>
</evidence>
<keyword evidence="3" id="KW-0548">Nucleotidyltransferase</keyword>
<dbReference type="EMBL" id="LQOA01000054">
    <property type="protein sequence ID" value="KXT96617.1"/>
    <property type="molecule type" value="Genomic_DNA"/>
</dbReference>
<dbReference type="RefSeq" id="WP_061425878.1">
    <property type="nucleotide sequence ID" value="NZ_KQ970266.1"/>
</dbReference>
<dbReference type="PANTHER" id="PTHR10953">
    <property type="entry name" value="UBIQUITIN-ACTIVATING ENZYME E1"/>
    <property type="match status" value="1"/>
</dbReference>
<keyword evidence="3" id="KW-0808">Transferase</keyword>
<dbReference type="Proteomes" id="UP000070136">
    <property type="component" value="Unassembled WGS sequence"/>
</dbReference>
<dbReference type="CDD" id="cd00757">
    <property type="entry name" value="ThiF_MoeB_HesA_family"/>
    <property type="match status" value="1"/>
</dbReference>